<sequence>MDTLPIEIVQIITESIGAYGLIQLHKTCRRLYYFCGPDILKLAVREMQNSALGGHDKNKCLYLHRTVKLCSHMVLSSLLEIKAPLFLADKQGETALHWAARKGCEVCVGSLLDAGAAPSISSDTDWTPLMLAVRFNHVGVVRRLLAAGAEVNSRGFHGWTPLHLAYRFKLSLMQAVLVSEGGDEKILDNDGQRPGEVILKRRAWGVI</sequence>
<name>A0A8H4KNW9_9HYPO</name>
<dbReference type="Gene3D" id="1.25.40.20">
    <property type="entry name" value="Ankyrin repeat-containing domain"/>
    <property type="match status" value="1"/>
</dbReference>
<dbReference type="PANTHER" id="PTHR24171">
    <property type="entry name" value="ANKYRIN REPEAT DOMAIN-CONTAINING PROTEIN 39-RELATED"/>
    <property type="match status" value="1"/>
</dbReference>
<dbReference type="Proteomes" id="UP000605986">
    <property type="component" value="Unassembled WGS sequence"/>
</dbReference>
<dbReference type="PANTHER" id="PTHR24171:SF8">
    <property type="entry name" value="BRCA1-ASSOCIATED RING DOMAIN PROTEIN 1"/>
    <property type="match status" value="1"/>
</dbReference>
<dbReference type="InterPro" id="IPR036770">
    <property type="entry name" value="Ankyrin_rpt-contain_sf"/>
</dbReference>
<organism evidence="4 5">
    <name type="scientific">Fusarium austroafricanum</name>
    <dbReference type="NCBI Taxonomy" id="2364996"/>
    <lineage>
        <taxon>Eukaryota</taxon>
        <taxon>Fungi</taxon>
        <taxon>Dikarya</taxon>
        <taxon>Ascomycota</taxon>
        <taxon>Pezizomycotina</taxon>
        <taxon>Sordariomycetes</taxon>
        <taxon>Hypocreomycetidae</taxon>
        <taxon>Hypocreales</taxon>
        <taxon>Nectriaceae</taxon>
        <taxon>Fusarium</taxon>
        <taxon>Fusarium concolor species complex</taxon>
    </lineage>
</organism>
<proteinExistence type="predicted"/>
<protein>
    <submittedName>
        <fullName evidence="4">Ankyrin repeat domain-containing protein 1</fullName>
    </submittedName>
</protein>
<comment type="caution">
    <text evidence="4">The sequence shown here is derived from an EMBL/GenBank/DDBJ whole genome shotgun (WGS) entry which is preliminary data.</text>
</comment>
<dbReference type="AlphaFoldDB" id="A0A8H4KNW9"/>
<feature type="repeat" description="ANK" evidence="3">
    <location>
        <begin position="157"/>
        <end position="189"/>
    </location>
</feature>
<dbReference type="PROSITE" id="PS50088">
    <property type="entry name" value="ANK_REPEAT"/>
    <property type="match status" value="3"/>
</dbReference>
<dbReference type="EMBL" id="JAADJG010000119">
    <property type="protein sequence ID" value="KAF4454612.1"/>
    <property type="molecule type" value="Genomic_DNA"/>
</dbReference>
<accession>A0A8H4KNW9</accession>
<keyword evidence="1" id="KW-0677">Repeat</keyword>
<dbReference type="GO" id="GO:0085020">
    <property type="term" value="P:protein K6-linked ubiquitination"/>
    <property type="evidence" value="ECO:0007669"/>
    <property type="project" value="TreeGrafter"/>
</dbReference>
<dbReference type="OrthoDB" id="20872at2759"/>
<dbReference type="SMART" id="SM00248">
    <property type="entry name" value="ANK"/>
    <property type="match status" value="3"/>
</dbReference>
<feature type="repeat" description="ANK" evidence="3">
    <location>
        <begin position="91"/>
        <end position="123"/>
    </location>
</feature>
<reference evidence="4" key="1">
    <citation type="submission" date="2020-01" db="EMBL/GenBank/DDBJ databases">
        <title>Identification and distribution of gene clusters putatively required for synthesis of sphingolipid metabolism inhibitors in phylogenetically diverse species of the filamentous fungus Fusarium.</title>
        <authorList>
            <person name="Kim H.-S."/>
            <person name="Busman M."/>
            <person name="Brown D.W."/>
            <person name="Divon H."/>
            <person name="Uhlig S."/>
            <person name="Proctor R.H."/>
        </authorList>
    </citation>
    <scope>NUCLEOTIDE SEQUENCE</scope>
    <source>
        <strain evidence="4">NRRL 53441</strain>
    </source>
</reference>
<dbReference type="InterPro" id="IPR002110">
    <property type="entry name" value="Ankyrin_rpt"/>
</dbReference>
<dbReference type="Pfam" id="PF13857">
    <property type="entry name" value="Ank_5"/>
    <property type="match status" value="1"/>
</dbReference>
<evidence type="ECO:0000313" key="5">
    <source>
        <dbReference type="Proteomes" id="UP000605986"/>
    </source>
</evidence>
<dbReference type="SUPFAM" id="SSF48403">
    <property type="entry name" value="Ankyrin repeat"/>
    <property type="match status" value="1"/>
</dbReference>
<evidence type="ECO:0000256" key="2">
    <source>
        <dbReference type="ARBA" id="ARBA00023043"/>
    </source>
</evidence>
<feature type="repeat" description="ANK" evidence="3">
    <location>
        <begin position="124"/>
        <end position="156"/>
    </location>
</feature>
<dbReference type="PRINTS" id="PR01415">
    <property type="entry name" value="ANKYRIN"/>
</dbReference>
<gene>
    <name evidence="4" type="ORF">F53441_2908</name>
</gene>
<dbReference type="PROSITE" id="PS50297">
    <property type="entry name" value="ANK_REP_REGION"/>
    <property type="match status" value="2"/>
</dbReference>
<evidence type="ECO:0000256" key="3">
    <source>
        <dbReference type="PROSITE-ProRule" id="PRU00023"/>
    </source>
</evidence>
<dbReference type="GO" id="GO:0004842">
    <property type="term" value="F:ubiquitin-protein transferase activity"/>
    <property type="evidence" value="ECO:0007669"/>
    <property type="project" value="TreeGrafter"/>
</dbReference>
<evidence type="ECO:0000256" key="1">
    <source>
        <dbReference type="ARBA" id="ARBA00022737"/>
    </source>
</evidence>
<evidence type="ECO:0000313" key="4">
    <source>
        <dbReference type="EMBL" id="KAF4454612.1"/>
    </source>
</evidence>
<keyword evidence="5" id="KW-1185">Reference proteome</keyword>
<keyword evidence="2 3" id="KW-0040">ANK repeat</keyword>